<dbReference type="GO" id="GO:0005737">
    <property type="term" value="C:cytoplasm"/>
    <property type="evidence" value="ECO:0007669"/>
    <property type="project" value="UniProtKB-SubCell"/>
</dbReference>
<keyword evidence="4" id="KW-0472">Membrane</keyword>
<keyword evidence="4" id="KW-1133">Transmembrane helix</keyword>
<evidence type="ECO:0000259" key="5">
    <source>
        <dbReference type="PROSITE" id="PS51836"/>
    </source>
</evidence>
<dbReference type="EMBL" id="JAFHDT010000004">
    <property type="protein sequence ID" value="KAI7811262.1"/>
    <property type="molecule type" value="Genomic_DNA"/>
</dbReference>
<feature type="compositionally biased region" description="Polar residues" evidence="3">
    <location>
        <begin position="76"/>
        <end position="90"/>
    </location>
</feature>
<dbReference type="GO" id="GO:0051087">
    <property type="term" value="F:protein-folding chaperone binding"/>
    <property type="evidence" value="ECO:0007669"/>
    <property type="project" value="TreeGrafter"/>
</dbReference>
<organism evidence="6 7">
    <name type="scientific">Triplophysa rosa</name>
    <name type="common">Cave loach</name>
    <dbReference type="NCBI Taxonomy" id="992332"/>
    <lineage>
        <taxon>Eukaryota</taxon>
        <taxon>Metazoa</taxon>
        <taxon>Chordata</taxon>
        <taxon>Craniata</taxon>
        <taxon>Vertebrata</taxon>
        <taxon>Euteleostomi</taxon>
        <taxon>Actinopterygii</taxon>
        <taxon>Neopterygii</taxon>
        <taxon>Teleostei</taxon>
        <taxon>Ostariophysi</taxon>
        <taxon>Cypriniformes</taxon>
        <taxon>Nemacheilidae</taxon>
        <taxon>Triplophysa</taxon>
    </lineage>
</organism>
<keyword evidence="4" id="KW-0812">Transmembrane</keyword>
<dbReference type="PANTHER" id="PTHR21634">
    <property type="entry name" value="RE13835P"/>
    <property type="match status" value="1"/>
</dbReference>
<dbReference type="PROSITE" id="PS51836">
    <property type="entry name" value="DENN_FNIP12"/>
    <property type="match status" value="1"/>
</dbReference>
<feature type="region of interest" description="Disordered" evidence="3">
    <location>
        <begin position="165"/>
        <end position="199"/>
    </location>
</feature>
<feature type="domain" description="UDENN FNIP1/2-type" evidence="5">
    <location>
        <begin position="34"/>
        <end position="350"/>
    </location>
</feature>
<dbReference type="InterPro" id="IPR028085">
    <property type="entry name" value="FNIP_mid_dom"/>
</dbReference>
<dbReference type="PANTHER" id="PTHR21634:SF11">
    <property type="entry name" value="FOLLICULIN-INTERACTING PROTEIN 2"/>
    <property type="match status" value="1"/>
</dbReference>
<dbReference type="GO" id="GO:0042030">
    <property type="term" value="F:ATPase inhibitor activity"/>
    <property type="evidence" value="ECO:0007669"/>
    <property type="project" value="TreeGrafter"/>
</dbReference>
<gene>
    <name evidence="6" type="ORF">IRJ41_012240</name>
</gene>
<evidence type="ECO:0000256" key="4">
    <source>
        <dbReference type="SAM" id="Phobius"/>
    </source>
</evidence>
<comment type="subcellular location">
    <subcellularLocation>
        <location evidence="1">Cytoplasm</location>
    </subcellularLocation>
</comment>
<feature type="region of interest" description="Disordered" evidence="3">
    <location>
        <begin position="66"/>
        <end position="100"/>
    </location>
</feature>
<dbReference type="InterPro" id="IPR028084">
    <property type="entry name" value="FNIP_N_dom"/>
</dbReference>
<evidence type="ECO:0000313" key="7">
    <source>
        <dbReference type="Proteomes" id="UP001059041"/>
    </source>
</evidence>
<name>A0A9W7WYU3_TRIRA</name>
<evidence type="ECO:0000313" key="6">
    <source>
        <dbReference type="EMBL" id="KAI7811262.1"/>
    </source>
</evidence>
<feature type="compositionally biased region" description="Polar residues" evidence="3">
    <location>
        <begin position="165"/>
        <end position="180"/>
    </location>
</feature>
<evidence type="ECO:0000256" key="1">
    <source>
        <dbReference type="ARBA" id="ARBA00004496"/>
    </source>
</evidence>
<dbReference type="Proteomes" id="UP001059041">
    <property type="component" value="Linkage Group LG4"/>
</dbReference>
<evidence type="ECO:0000256" key="2">
    <source>
        <dbReference type="ARBA" id="ARBA00022490"/>
    </source>
</evidence>
<keyword evidence="7" id="KW-1185">Reference proteome</keyword>
<dbReference type="Pfam" id="PF14636">
    <property type="entry name" value="FNIP_N"/>
    <property type="match status" value="1"/>
</dbReference>
<protein>
    <submittedName>
        <fullName evidence="6">Folliculin-interacting protein 2</fullName>
    </submittedName>
</protein>
<proteinExistence type="predicted"/>
<feature type="transmembrane region" description="Helical" evidence="4">
    <location>
        <begin position="325"/>
        <end position="345"/>
    </location>
</feature>
<dbReference type="AlphaFoldDB" id="A0A9W7WYU3"/>
<dbReference type="Pfam" id="PF14637">
    <property type="entry name" value="FNIP_M"/>
    <property type="match status" value="1"/>
</dbReference>
<sequence length="350" mass="38884">MPTLLQKLFSKRAGNGSSRDCSTGAEQRWASAEFDLAQIRLIVYQDCERRGRQVLFDSKAIHKLEASEPTTDETKSPPTRSGACQINSQASEKDKPPTYQYTRPASDVNMLGEMMFGSVSMSYKGSTLKIHHIRSPPQLMVSKVFSTRFGSSVSGSTNTLQDSFESMSQTLPSHTSSIAHSNPVDMPSRGHSEDGDSGIARSASLSSLLATPLPSPSSSFSSGCASSYQRRWLRSQATSLQHGPMPRWSTEEMFNLSDESCSSNPAMIRRKKIAISIIISLPEREEENHNFQEFFFSHFPLFESHMNKLKTAIERVSVKSTGDLLLNYGWVMIVFKLLVAVVYFLELGIN</sequence>
<keyword evidence="2" id="KW-0963">Cytoplasm</keyword>
<dbReference type="InterPro" id="IPR037545">
    <property type="entry name" value="DENN_FNIP1/2"/>
</dbReference>
<evidence type="ECO:0000256" key="3">
    <source>
        <dbReference type="SAM" id="MobiDB-lite"/>
    </source>
</evidence>
<comment type="caution">
    <text evidence="6">The sequence shown here is derived from an EMBL/GenBank/DDBJ whole genome shotgun (WGS) entry which is preliminary data.</text>
</comment>
<reference evidence="6" key="1">
    <citation type="submission" date="2021-02" db="EMBL/GenBank/DDBJ databases">
        <title>Comparative genomics reveals that relaxation of natural selection precedes convergent phenotypic evolution of cavefish.</title>
        <authorList>
            <person name="Peng Z."/>
        </authorList>
    </citation>
    <scope>NUCLEOTIDE SEQUENCE</scope>
    <source>
        <tissue evidence="6">Muscle</tissue>
    </source>
</reference>
<accession>A0A9W7WYU3</accession>